<protein>
    <submittedName>
        <fullName evidence="1">Uncharacterized protein</fullName>
    </submittedName>
</protein>
<accession>A0A223V5R9</accession>
<gene>
    <name evidence="1" type="ORF">CJ263_11230</name>
</gene>
<evidence type="ECO:0000313" key="2">
    <source>
        <dbReference type="Proteomes" id="UP000215244"/>
    </source>
</evidence>
<organism evidence="1 2">
    <name type="scientific">Maribacter cobaltidurans</name>
    <dbReference type="NCBI Taxonomy" id="1178778"/>
    <lineage>
        <taxon>Bacteria</taxon>
        <taxon>Pseudomonadati</taxon>
        <taxon>Bacteroidota</taxon>
        <taxon>Flavobacteriia</taxon>
        <taxon>Flavobacteriales</taxon>
        <taxon>Flavobacteriaceae</taxon>
        <taxon>Maribacter</taxon>
    </lineage>
</organism>
<proteinExistence type="predicted"/>
<dbReference type="RefSeq" id="WP_094997361.1">
    <property type="nucleotide sequence ID" value="NZ_BMJL01000003.1"/>
</dbReference>
<reference evidence="1 2" key="1">
    <citation type="submission" date="2017-08" db="EMBL/GenBank/DDBJ databases">
        <title>The complete genome sequence of Maribacter sp. B1, isolated from deep-sea sediment.</title>
        <authorList>
            <person name="Wu Y.-H."/>
            <person name="Cheng H."/>
            <person name="Xu X.-W."/>
        </authorList>
    </citation>
    <scope>NUCLEOTIDE SEQUENCE [LARGE SCALE GENOMIC DNA]</scope>
    <source>
        <strain evidence="1 2">B1</strain>
    </source>
</reference>
<sequence>MFKFSGHIPLAHVYFFRNIIKLYFSIKIVHADTDTKLKGKEQLEWFKEMLLEKVQDDTISFHSIAAKTIVQCLRMSIGDEKPNLIAYWNMTNAHFFLNIP</sequence>
<dbReference type="Proteomes" id="UP000215244">
    <property type="component" value="Chromosome"/>
</dbReference>
<dbReference type="OrthoDB" id="9788959at2"/>
<dbReference type="KEGG" id="marb:CJ263_11230"/>
<dbReference type="EMBL" id="CP022957">
    <property type="protein sequence ID" value="ASV30743.1"/>
    <property type="molecule type" value="Genomic_DNA"/>
</dbReference>
<keyword evidence="2" id="KW-1185">Reference proteome</keyword>
<evidence type="ECO:0000313" key="1">
    <source>
        <dbReference type="EMBL" id="ASV30743.1"/>
    </source>
</evidence>
<dbReference type="AlphaFoldDB" id="A0A223V5R9"/>
<name>A0A223V5R9_9FLAO</name>